<evidence type="ECO:0000313" key="1">
    <source>
        <dbReference type="EMBL" id="RKI90410.1"/>
    </source>
</evidence>
<organism evidence="1 2">
    <name type="scientific">Parablautia intestinalis</name>
    <dbReference type="NCBI Taxonomy" id="2320100"/>
    <lineage>
        <taxon>Bacteria</taxon>
        <taxon>Bacillati</taxon>
        <taxon>Bacillota</taxon>
        <taxon>Clostridia</taxon>
        <taxon>Lachnospirales</taxon>
        <taxon>Lachnospiraceae</taxon>
        <taxon>Parablautia</taxon>
    </lineage>
</organism>
<protein>
    <submittedName>
        <fullName evidence="1">Uncharacterized protein</fullName>
    </submittedName>
</protein>
<comment type="caution">
    <text evidence="1">The sequence shown here is derived from an EMBL/GenBank/DDBJ whole genome shotgun (WGS) entry which is preliminary data.</text>
</comment>
<proteinExistence type="predicted"/>
<dbReference type="Proteomes" id="UP000280696">
    <property type="component" value="Unassembled WGS sequence"/>
</dbReference>
<gene>
    <name evidence="1" type="ORF">D7V94_13325</name>
</gene>
<sequence length="77" mass="9257">MEEKLKSVIKDIESHVEWEQELINKCSVEIKEYAQKYAPENMVVFLPSKIKELEDAINRKKKYIEQLNMLQFIQKNN</sequence>
<dbReference type="EMBL" id="RAYQ01000014">
    <property type="protein sequence ID" value="RKI90410.1"/>
    <property type="molecule type" value="Genomic_DNA"/>
</dbReference>
<accession>A0A3A9AFI6</accession>
<reference evidence="1 2" key="1">
    <citation type="submission" date="2018-09" db="EMBL/GenBank/DDBJ databases">
        <title>Murine metabolic-syndrome-specific gut microbial biobank.</title>
        <authorList>
            <person name="Liu C."/>
        </authorList>
    </citation>
    <scope>NUCLEOTIDE SEQUENCE [LARGE SCALE GENOMIC DNA]</scope>
    <source>
        <strain evidence="1 2">0.1xD8-82</strain>
    </source>
</reference>
<evidence type="ECO:0000313" key="2">
    <source>
        <dbReference type="Proteomes" id="UP000280696"/>
    </source>
</evidence>
<dbReference type="RefSeq" id="WP_120470566.1">
    <property type="nucleotide sequence ID" value="NZ_RAYQ01000014.1"/>
</dbReference>
<keyword evidence="2" id="KW-1185">Reference proteome</keyword>
<dbReference type="AlphaFoldDB" id="A0A3A9AFI6"/>
<name>A0A3A9AFI6_9FIRM</name>